<dbReference type="InterPro" id="IPR003489">
    <property type="entry name" value="RHF/RaiA"/>
</dbReference>
<keyword evidence="1" id="KW-0687">Ribonucleoprotein</keyword>
<sequence length="104" mass="11979">MKIQFNTDKYVEGNERSEAYFASELETTLARFEDKITRIEVHFGDENGEKFSLKDKKCLIEVRPAKLQSIVVTDHAESIEKAFRGALVKIKKAVETTFEKQKAH</sequence>
<evidence type="ECO:0000313" key="1">
    <source>
        <dbReference type="EMBL" id="KDN55052.1"/>
    </source>
</evidence>
<dbReference type="InterPro" id="IPR036567">
    <property type="entry name" value="RHF-like"/>
</dbReference>
<dbReference type="eggNOG" id="COG1544">
    <property type="taxonomic scope" value="Bacteria"/>
</dbReference>
<reference evidence="1 2" key="1">
    <citation type="submission" date="2014-05" db="EMBL/GenBank/DDBJ databases">
        <title>Genome Sequence of Flavobacterium sp. EM1321.</title>
        <authorList>
            <person name="Shin S.-K."/>
            <person name="Yi H."/>
        </authorList>
    </citation>
    <scope>NUCLEOTIDE SEQUENCE [LARGE SCALE GENOMIC DNA]</scope>
    <source>
        <strain evidence="1 2">EM1321</strain>
    </source>
</reference>
<dbReference type="STRING" id="1492738.FEM21_16430"/>
<dbReference type="Pfam" id="PF02482">
    <property type="entry name" value="Ribosomal_S30AE"/>
    <property type="match status" value="1"/>
</dbReference>
<dbReference type="GO" id="GO:0005840">
    <property type="term" value="C:ribosome"/>
    <property type="evidence" value="ECO:0007669"/>
    <property type="project" value="UniProtKB-KW"/>
</dbReference>
<accession>A0A066WLZ5</accession>
<dbReference type="AlphaFoldDB" id="A0A066WLZ5"/>
<keyword evidence="2" id="KW-1185">Reference proteome</keyword>
<keyword evidence="1" id="KW-0689">Ribosomal protein</keyword>
<gene>
    <name evidence="1" type="ORF">FEM21_16430</name>
</gene>
<organism evidence="1 2">
    <name type="scientific">Flavobacterium seoulense</name>
    <dbReference type="NCBI Taxonomy" id="1492738"/>
    <lineage>
        <taxon>Bacteria</taxon>
        <taxon>Pseudomonadati</taxon>
        <taxon>Bacteroidota</taxon>
        <taxon>Flavobacteriia</taxon>
        <taxon>Flavobacteriales</taxon>
        <taxon>Flavobacteriaceae</taxon>
        <taxon>Flavobacterium</taxon>
    </lineage>
</organism>
<evidence type="ECO:0000313" key="2">
    <source>
        <dbReference type="Proteomes" id="UP000027064"/>
    </source>
</evidence>
<dbReference type="EMBL" id="JNCA01000016">
    <property type="protein sequence ID" value="KDN55052.1"/>
    <property type="molecule type" value="Genomic_DNA"/>
</dbReference>
<proteinExistence type="predicted"/>
<dbReference type="Gene3D" id="3.30.160.100">
    <property type="entry name" value="Ribosome hibernation promotion factor-like"/>
    <property type="match status" value="1"/>
</dbReference>
<dbReference type="RefSeq" id="WP_035659429.1">
    <property type="nucleotide sequence ID" value="NZ_JNCA01000016.1"/>
</dbReference>
<dbReference type="Proteomes" id="UP000027064">
    <property type="component" value="Unassembled WGS sequence"/>
</dbReference>
<name>A0A066WLZ5_9FLAO</name>
<protein>
    <submittedName>
        <fullName evidence="1">Sigma 54 modulation protein / S30EA ribosomal protein</fullName>
    </submittedName>
</protein>
<comment type="caution">
    <text evidence="1">The sequence shown here is derived from an EMBL/GenBank/DDBJ whole genome shotgun (WGS) entry which is preliminary data.</text>
</comment>
<dbReference type="PATRIC" id="fig|1492738.3.peg.1632"/>
<dbReference type="SUPFAM" id="SSF69754">
    <property type="entry name" value="Ribosome binding protein Y (YfiA homologue)"/>
    <property type="match status" value="1"/>
</dbReference>
<dbReference type="OrthoDB" id="121633at2"/>